<feature type="region of interest" description="Disordered" evidence="1">
    <location>
        <begin position="1"/>
        <end position="177"/>
    </location>
</feature>
<evidence type="ECO:0000313" key="2">
    <source>
        <dbReference type="EMBL" id="KAG9987782.1"/>
    </source>
</evidence>
<keyword evidence="3" id="KW-1185">Reference proteome</keyword>
<gene>
    <name evidence="2" type="ORF">KCU98_g3084</name>
</gene>
<feature type="compositionally biased region" description="Low complexity" evidence="1">
    <location>
        <begin position="52"/>
        <end position="82"/>
    </location>
</feature>
<organism evidence="2 3">
    <name type="scientific">Aureobasidium melanogenum</name>
    <name type="common">Aureobasidium pullulans var. melanogenum</name>
    <dbReference type="NCBI Taxonomy" id="46634"/>
    <lineage>
        <taxon>Eukaryota</taxon>
        <taxon>Fungi</taxon>
        <taxon>Dikarya</taxon>
        <taxon>Ascomycota</taxon>
        <taxon>Pezizomycotina</taxon>
        <taxon>Dothideomycetes</taxon>
        <taxon>Dothideomycetidae</taxon>
        <taxon>Dothideales</taxon>
        <taxon>Saccotheciaceae</taxon>
        <taxon>Aureobasidium</taxon>
    </lineage>
</organism>
<feature type="non-terminal residue" evidence="2">
    <location>
        <position position="177"/>
    </location>
</feature>
<comment type="caution">
    <text evidence="2">The sequence shown here is derived from an EMBL/GenBank/DDBJ whole genome shotgun (WGS) entry which is preliminary data.</text>
</comment>
<dbReference type="EMBL" id="JAHFXS010000198">
    <property type="protein sequence ID" value="KAG9987782.1"/>
    <property type="molecule type" value="Genomic_DNA"/>
</dbReference>
<dbReference type="Proteomes" id="UP000729357">
    <property type="component" value="Unassembled WGS sequence"/>
</dbReference>
<reference evidence="2" key="1">
    <citation type="journal article" date="2021" name="J Fungi (Basel)">
        <title>Virulence traits and population genomics of the black yeast Aureobasidium melanogenum.</title>
        <authorList>
            <person name="Cernosa A."/>
            <person name="Sun X."/>
            <person name="Gostincar C."/>
            <person name="Fang C."/>
            <person name="Gunde-Cimerman N."/>
            <person name="Song Z."/>
        </authorList>
    </citation>
    <scope>NUCLEOTIDE SEQUENCE</scope>
    <source>
        <strain evidence="2">EXF-9298</strain>
    </source>
</reference>
<dbReference type="AlphaFoldDB" id="A0A9P8G2V0"/>
<reference evidence="2" key="2">
    <citation type="submission" date="2021-08" db="EMBL/GenBank/DDBJ databases">
        <authorList>
            <person name="Gostincar C."/>
            <person name="Sun X."/>
            <person name="Song Z."/>
            <person name="Gunde-Cimerman N."/>
        </authorList>
    </citation>
    <scope>NUCLEOTIDE SEQUENCE</scope>
    <source>
        <strain evidence="2">EXF-9298</strain>
    </source>
</reference>
<proteinExistence type="predicted"/>
<accession>A0A9P8G2V0</accession>
<evidence type="ECO:0000313" key="3">
    <source>
        <dbReference type="Proteomes" id="UP000729357"/>
    </source>
</evidence>
<feature type="compositionally biased region" description="Polar residues" evidence="1">
    <location>
        <begin position="141"/>
        <end position="161"/>
    </location>
</feature>
<protein>
    <submittedName>
        <fullName evidence="2">Uncharacterized protein</fullName>
    </submittedName>
</protein>
<sequence>MMRDATTPPPPSSRLRTPPAPKHGAGYHSYHPYEPRRSQRVQRLHNTHDKVSQSSSSRKSTLQHTTSSQTLSPPSSPAAEPSRPQQTPARPTPVRQCTRNRPTNTPNINSLFDVFAPQPQLPTPSSMLPTPKMTPRKCDSSAMQSTARILNFKPVTTQPAMSTPRKKTKSRLTLDDD</sequence>
<name>A0A9P8G2V0_AURME</name>
<evidence type="ECO:0000256" key="1">
    <source>
        <dbReference type="SAM" id="MobiDB-lite"/>
    </source>
</evidence>